<proteinExistence type="predicted"/>
<name>A0A6V8LTN6_9BACT</name>
<evidence type="ECO:0008006" key="3">
    <source>
        <dbReference type="Google" id="ProtNLM"/>
    </source>
</evidence>
<keyword evidence="2" id="KW-1185">Reference proteome</keyword>
<dbReference type="Proteomes" id="UP000494245">
    <property type="component" value="Unassembled WGS sequence"/>
</dbReference>
<reference evidence="1 2" key="1">
    <citation type="submission" date="2020-04" db="EMBL/GenBank/DDBJ databases">
        <authorList>
            <consortium name="Desulfovibrio sp. FSS-1 genome sequencing consortium"/>
            <person name="Shimoshige H."/>
            <person name="Kobayashi H."/>
            <person name="Maekawa T."/>
        </authorList>
    </citation>
    <scope>NUCLEOTIDE SEQUENCE [LARGE SCALE GENOMIC DNA]</scope>
    <source>
        <strain evidence="1 2">SIID29052-01</strain>
    </source>
</reference>
<reference evidence="1 2" key="2">
    <citation type="submission" date="2020-05" db="EMBL/GenBank/DDBJ databases">
        <title>Draft genome sequence of Desulfovibrio sp. strainFSS-1.</title>
        <authorList>
            <person name="Shimoshige H."/>
            <person name="Kobayashi H."/>
            <person name="Maekawa T."/>
        </authorList>
    </citation>
    <scope>NUCLEOTIDE SEQUENCE [LARGE SCALE GENOMIC DNA]</scope>
    <source>
        <strain evidence="1 2">SIID29052-01</strain>
    </source>
</reference>
<sequence>MASLIAGVIIAAVTLLGTNMTNLFNRIAGSIQ</sequence>
<evidence type="ECO:0000313" key="2">
    <source>
        <dbReference type="Proteomes" id="UP000494245"/>
    </source>
</evidence>
<protein>
    <recommendedName>
        <fullName evidence="3">Flp family type IVb pilin</fullName>
    </recommendedName>
</protein>
<evidence type="ECO:0000313" key="1">
    <source>
        <dbReference type="EMBL" id="GFK93688.1"/>
    </source>
</evidence>
<dbReference type="AlphaFoldDB" id="A0A6V8LTN6"/>
<accession>A0A6V8LTN6</accession>
<organism evidence="1 2">
    <name type="scientific">Fundidesulfovibrio magnetotacticus</name>
    <dbReference type="NCBI Taxonomy" id="2730080"/>
    <lineage>
        <taxon>Bacteria</taxon>
        <taxon>Pseudomonadati</taxon>
        <taxon>Thermodesulfobacteriota</taxon>
        <taxon>Desulfovibrionia</taxon>
        <taxon>Desulfovibrionales</taxon>
        <taxon>Desulfovibrionaceae</taxon>
        <taxon>Fundidesulfovibrio</taxon>
    </lineage>
</organism>
<gene>
    <name evidence="1" type="ORF">NNJEOMEG_01522</name>
</gene>
<comment type="caution">
    <text evidence="1">The sequence shown here is derived from an EMBL/GenBank/DDBJ whole genome shotgun (WGS) entry which is preliminary data.</text>
</comment>
<dbReference type="EMBL" id="BLTE01000005">
    <property type="protein sequence ID" value="GFK93688.1"/>
    <property type="molecule type" value="Genomic_DNA"/>
</dbReference>